<evidence type="ECO:0000256" key="1">
    <source>
        <dbReference type="SAM" id="MobiDB-lite"/>
    </source>
</evidence>
<organism evidence="2 3">
    <name type="scientific">Eumeta variegata</name>
    <name type="common">Bagworm moth</name>
    <name type="synonym">Eumeta japonica</name>
    <dbReference type="NCBI Taxonomy" id="151549"/>
    <lineage>
        <taxon>Eukaryota</taxon>
        <taxon>Metazoa</taxon>
        <taxon>Ecdysozoa</taxon>
        <taxon>Arthropoda</taxon>
        <taxon>Hexapoda</taxon>
        <taxon>Insecta</taxon>
        <taxon>Pterygota</taxon>
        <taxon>Neoptera</taxon>
        <taxon>Endopterygota</taxon>
        <taxon>Lepidoptera</taxon>
        <taxon>Glossata</taxon>
        <taxon>Ditrysia</taxon>
        <taxon>Tineoidea</taxon>
        <taxon>Psychidae</taxon>
        <taxon>Oiketicinae</taxon>
        <taxon>Eumeta</taxon>
    </lineage>
</organism>
<dbReference type="Proteomes" id="UP000299102">
    <property type="component" value="Unassembled WGS sequence"/>
</dbReference>
<feature type="compositionally biased region" description="Basic residues" evidence="1">
    <location>
        <begin position="62"/>
        <end position="85"/>
    </location>
</feature>
<accession>A0A4C1YF33</accession>
<feature type="region of interest" description="Disordered" evidence="1">
    <location>
        <begin position="47"/>
        <end position="85"/>
    </location>
</feature>
<evidence type="ECO:0000313" key="2">
    <source>
        <dbReference type="EMBL" id="GBP73412.1"/>
    </source>
</evidence>
<dbReference type="AlphaFoldDB" id="A0A4C1YF33"/>
<keyword evidence="3" id="KW-1185">Reference proteome</keyword>
<gene>
    <name evidence="2" type="ORF">EVAR_21368_1</name>
</gene>
<reference evidence="2 3" key="1">
    <citation type="journal article" date="2019" name="Commun. Biol.">
        <title>The bagworm genome reveals a unique fibroin gene that provides high tensile strength.</title>
        <authorList>
            <person name="Kono N."/>
            <person name="Nakamura H."/>
            <person name="Ohtoshi R."/>
            <person name="Tomita M."/>
            <person name="Numata K."/>
            <person name="Arakawa K."/>
        </authorList>
    </citation>
    <scope>NUCLEOTIDE SEQUENCE [LARGE SCALE GENOMIC DNA]</scope>
</reference>
<proteinExistence type="predicted"/>
<name>A0A4C1YF33_EUMVA</name>
<dbReference type="EMBL" id="BGZK01001172">
    <property type="protein sequence ID" value="GBP73412.1"/>
    <property type="molecule type" value="Genomic_DNA"/>
</dbReference>
<comment type="caution">
    <text evidence="2">The sequence shown here is derived from an EMBL/GenBank/DDBJ whole genome shotgun (WGS) entry which is preliminary data.</text>
</comment>
<protein>
    <submittedName>
        <fullName evidence="2">Uncharacterized protein</fullName>
    </submittedName>
</protein>
<sequence>MDSCTNLYLRGTLSYDSTHIWEEELARMCRHKKLRFLITEHARRLSADITQGARYGPEKPSRGSRPRRTRRAVSARRPRNRRPSP</sequence>
<evidence type="ECO:0000313" key="3">
    <source>
        <dbReference type="Proteomes" id="UP000299102"/>
    </source>
</evidence>